<feature type="region of interest" description="Disordered" evidence="8">
    <location>
        <begin position="146"/>
        <end position="190"/>
    </location>
</feature>
<dbReference type="Proteomes" id="UP001530377">
    <property type="component" value="Unassembled WGS sequence"/>
</dbReference>
<dbReference type="PANTHER" id="PTHR19918">
    <property type="entry name" value="CELL DIVISION CYCLE 20 CDC20 FIZZY -RELATED"/>
    <property type="match status" value="1"/>
</dbReference>
<feature type="region of interest" description="Disordered" evidence="8">
    <location>
        <begin position="295"/>
        <end position="438"/>
    </location>
</feature>
<evidence type="ECO:0000313" key="11">
    <source>
        <dbReference type="Proteomes" id="UP001530377"/>
    </source>
</evidence>
<dbReference type="PANTHER" id="PTHR19918:SF8">
    <property type="entry name" value="FI02843P"/>
    <property type="match status" value="1"/>
</dbReference>
<dbReference type="CDD" id="cd00200">
    <property type="entry name" value="WD40"/>
    <property type="match status" value="1"/>
</dbReference>
<reference evidence="10 11" key="1">
    <citation type="submission" date="2024-10" db="EMBL/GenBank/DDBJ databases">
        <title>Updated reference genomes for cyclostephanoid diatoms.</title>
        <authorList>
            <person name="Roberts W.R."/>
            <person name="Alverson A.J."/>
        </authorList>
    </citation>
    <scope>NUCLEOTIDE SEQUENCE [LARGE SCALE GENOMIC DNA]</scope>
    <source>
        <strain evidence="10 11">AJA228-03</strain>
    </source>
</reference>
<evidence type="ECO:0000256" key="2">
    <source>
        <dbReference type="ARBA" id="ARBA00022574"/>
    </source>
</evidence>
<dbReference type="PROSITE" id="PS50294">
    <property type="entry name" value="WD_REPEATS_REGION"/>
    <property type="match status" value="2"/>
</dbReference>
<dbReference type="AlphaFoldDB" id="A0ABD3R0N4"/>
<evidence type="ECO:0000256" key="5">
    <source>
        <dbReference type="ARBA" id="ARBA00022776"/>
    </source>
</evidence>
<feature type="compositionally biased region" description="Polar residues" evidence="8">
    <location>
        <begin position="359"/>
        <end position="385"/>
    </location>
</feature>
<feature type="compositionally biased region" description="Low complexity" evidence="8">
    <location>
        <begin position="409"/>
        <end position="423"/>
    </location>
</feature>
<gene>
    <name evidence="10" type="ORF">ACHAXA_003467</name>
</gene>
<feature type="repeat" description="WD" evidence="7">
    <location>
        <begin position="636"/>
        <end position="668"/>
    </location>
</feature>
<proteinExistence type="inferred from homology"/>
<keyword evidence="6" id="KW-0131">Cell cycle</keyword>
<feature type="region of interest" description="Disordered" evidence="8">
    <location>
        <begin position="26"/>
        <end position="70"/>
    </location>
</feature>
<feature type="compositionally biased region" description="Gly residues" evidence="8">
    <location>
        <begin position="300"/>
        <end position="312"/>
    </location>
</feature>
<protein>
    <recommendedName>
        <fullName evidence="9">CDC20/Fizzy WD40 domain-containing protein</fullName>
    </recommendedName>
</protein>
<organism evidence="10 11">
    <name type="scientific">Cyclostephanos tholiformis</name>
    <dbReference type="NCBI Taxonomy" id="382380"/>
    <lineage>
        <taxon>Eukaryota</taxon>
        <taxon>Sar</taxon>
        <taxon>Stramenopiles</taxon>
        <taxon>Ochrophyta</taxon>
        <taxon>Bacillariophyta</taxon>
        <taxon>Coscinodiscophyceae</taxon>
        <taxon>Thalassiosirophycidae</taxon>
        <taxon>Stephanodiscales</taxon>
        <taxon>Stephanodiscaceae</taxon>
        <taxon>Cyclostephanos</taxon>
    </lineage>
</organism>
<evidence type="ECO:0000256" key="6">
    <source>
        <dbReference type="ARBA" id="ARBA00023306"/>
    </source>
</evidence>
<dbReference type="PROSITE" id="PS00678">
    <property type="entry name" value="WD_REPEATS_1"/>
    <property type="match status" value="1"/>
</dbReference>
<keyword evidence="2 7" id="KW-0853">WD repeat</keyword>
<feature type="repeat" description="WD" evidence="7">
    <location>
        <begin position="550"/>
        <end position="594"/>
    </location>
</feature>
<evidence type="ECO:0000256" key="1">
    <source>
        <dbReference type="ARBA" id="ARBA00006445"/>
    </source>
</evidence>
<dbReference type="InterPro" id="IPR019775">
    <property type="entry name" value="WD40_repeat_CS"/>
</dbReference>
<dbReference type="InterPro" id="IPR033010">
    <property type="entry name" value="Cdc20/Fizzy"/>
</dbReference>
<name>A0ABD3R0N4_9STRA</name>
<dbReference type="Pfam" id="PF24807">
    <property type="entry name" value="WD40_CDC20-Fz"/>
    <property type="match status" value="1"/>
</dbReference>
<evidence type="ECO:0000313" key="10">
    <source>
        <dbReference type="EMBL" id="KAL3806008.1"/>
    </source>
</evidence>
<dbReference type="InterPro" id="IPR056150">
    <property type="entry name" value="WD40_CDC20-Fz"/>
</dbReference>
<evidence type="ECO:0000256" key="3">
    <source>
        <dbReference type="ARBA" id="ARBA00022618"/>
    </source>
</evidence>
<dbReference type="GO" id="GO:0051301">
    <property type="term" value="P:cell division"/>
    <property type="evidence" value="ECO:0007669"/>
    <property type="project" value="UniProtKB-KW"/>
</dbReference>
<keyword evidence="5" id="KW-0498">Mitosis</keyword>
<comment type="similarity">
    <text evidence="1">Belongs to the WD repeat CDC20/Fizzy family.</text>
</comment>
<feature type="repeat" description="WD" evidence="7">
    <location>
        <begin position="778"/>
        <end position="811"/>
    </location>
</feature>
<dbReference type="PROSITE" id="PS50082">
    <property type="entry name" value="WD_REPEATS_2"/>
    <property type="match status" value="3"/>
</dbReference>
<dbReference type="InterPro" id="IPR001680">
    <property type="entry name" value="WD40_rpt"/>
</dbReference>
<dbReference type="InterPro" id="IPR015943">
    <property type="entry name" value="WD40/YVTN_repeat-like_dom_sf"/>
</dbReference>
<keyword evidence="11" id="KW-1185">Reference proteome</keyword>
<feature type="domain" description="CDC20/Fizzy WD40" evidence="9">
    <location>
        <begin position="504"/>
        <end position="809"/>
    </location>
</feature>
<keyword evidence="4" id="KW-0677">Repeat</keyword>
<dbReference type="InterPro" id="IPR036322">
    <property type="entry name" value="WD40_repeat_dom_sf"/>
</dbReference>
<dbReference type="SMART" id="SM00320">
    <property type="entry name" value="WD40"/>
    <property type="match status" value="6"/>
</dbReference>
<evidence type="ECO:0000256" key="7">
    <source>
        <dbReference type="PROSITE-ProRule" id="PRU00221"/>
    </source>
</evidence>
<comment type="caution">
    <text evidence="10">The sequence shown here is derived from an EMBL/GenBank/DDBJ whole genome shotgun (WGS) entry which is preliminary data.</text>
</comment>
<evidence type="ECO:0000256" key="8">
    <source>
        <dbReference type="SAM" id="MobiDB-lite"/>
    </source>
</evidence>
<sequence length="836" mass="89484">MATMTTTSQCHTPIKSKCGGTLVNGNGGIVGGALTPTKRRPATTPRRRLGKGNNGGGPPSLSPPLLRTPPGNIMACRRIPGEGGEGGGSEGGVGFSSRYTGDRFIPNRSAMRVDMCRATVESVEKNLGRTFEKLSRREYQRRLRHAGENGDPNSMSSSSSSNNNAGGTTQTMTASTPPPPGTGSPSATTTTMFPTAIADANTPLQAEFNRRMRGALLNIPMDEGPSSMACRHPSGVMSTSMGGDYSYSTFDGNGRHTSDHSCVITPNDASGASMVGGQNRENVESIVYASMNDDESQVDGGVGGGGGVGGAMGTSAGMLGGSPHRRGGMQRMLSFRGTKREETLSSSSLSTANSSHRSISSGSQDDPTIDNNDGDGSTPRDASTPPSMPERRPLVRYGSSSSSMMRCLTPLSSSSPNRMSRTSLTDRGDRRRRFGNVGGGNVDVVDPFSHDQLHVLHRAASNSGSHNNANGTTQFDSLSQAENRLRNATKSIGRRIPKTPSRILDAPELVDDYYLNLVSWSESNTLAVALGQCVYLWEAETGNIKHLLTLREESDFVTSVSWVRDKGNSHFIAVGTNHNVVQLWDAEAERRLRTLDGHSARVGALSWNQHWLSSGGRDSLIVQHDVRSRNHVVSTYVGHTQEVCGLRWNDEGSTLASGGNENLLCLWDASMSRRGGPNFDTANIGPRLALTHHKAAVKALAWCPFHRGLLASGGGTADRSIKFWNTNSGAVLNSIDTGSQVCSLLWSKHQREICSSHGFSENQLILWKYPTMTKIQEFKGHTARVLHMDQSPDGGCVVSAAADETLRFWDVFGSPPSERKGNNLVMGSFCGSPIIR</sequence>
<dbReference type="Gene3D" id="2.130.10.10">
    <property type="entry name" value="YVTN repeat-like/Quinoprotein amine dehydrogenase"/>
    <property type="match status" value="1"/>
</dbReference>
<evidence type="ECO:0000256" key="4">
    <source>
        <dbReference type="ARBA" id="ARBA00022737"/>
    </source>
</evidence>
<dbReference type="EMBL" id="JALLPB020000913">
    <property type="protein sequence ID" value="KAL3806008.1"/>
    <property type="molecule type" value="Genomic_DNA"/>
</dbReference>
<keyword evidence="3" id="KW-0132">Cell division</keyword>
<accession>A0ABD3R0N4</accession>
<feature type="compositionally biased region" description="Basic residues" evidence="8">
    <location>
        <begin position="37"/>
        <end position="50"/>
    </location>
</feature>
<feature type="compositionally biased region" description="Low complexity" evidence="8">
    <location>
        <begin position="345"/>
        <end position="358"/>
    </location>
</feature>
<evidence type="ECO:0000259" key="9">
    <source>
        <dbReference type="Pfam" id="PF24807"/>
    </source>
</evidence>
<feature type="compositionally biased region" description="Low complexity" evidence="8">
    <location>
        <begin position="153"/>
        <end position="164"/>
    </location>
</feature>
<dbReference type="SUPFAM" id="SSF50978">
    <property type="entry name" value="WD40 repeat-like"/>
    <property type="match status" value="1"/>
</dbReference>